<proteinExistence type="inferred from homology"/>
<organism evidence="8 9">
    <name type="scientific">Spartinivicinus poritis</name>
    <dbReference type="NCBI Taxonomy" id="2994640"/>
    <lineage>
        <taxon>Bacteria</taxon>
        <taxon>Pseudomonadati</taxon>
        <taxon>Pseudomonadota</taxon>
        <taxon>Gammaproteobacteria</taxon>
        <taxon>Oceanospirillales</taxon>
        <taxon>Zooshikellaceae</taxon>
        <taxon>Spartinivicinus</taxon>
    </lineage>
</organism>
<dbReference type="HAMAP" id="MF_00073">
    <property type="entry name" value="NusB"/>
    <property type="match status" value="1"/>
</dbReference>
<dbReference type="Gene3D" id="1.10.940.10">
    <property type="entry name" value="NusB-like"/>
    <property type="match status" value="1"/>
</dbReference>
<keyword evidence="5 6" id="KW-0804">Transcription</keyword>
<comment type="similarity">
    <text evidence="1 6">Belongs to the NusB family.</text>
</comment>
<dbReference type="NCBIfam" id="TIGR01951">
    <property type="entry name" value="nusB"/>
    <property type="match status" value="1"/>
</dbReference>
<protein>
    <recommendedName>
        <fullName evidence="6">Transcription antitermination protein NusB</fullName>
    </recommendedName>
    <alternativeName>
        <fullName evidence="6">Antitermination factor NusB</fullName>
    </alternativeName>
</protein>
<feature type="domain" description="NusB/RsmB/TIM44" evidence="7">
    <location>
        <begin position="19"/>
        <end position="143"/>
    </location>
</feature>
<evidence type="ECO:0000313" key="8">
    <source>
        <dbReference type="EMBL" id="MDE1461825.1"/>
    </source>
</evidence>
<evidence type="ECO:0000256" key="4">
    <source>
        <dbReference type="ARBA" id="ARBA00023015"/>
    </source>
</evidence>
<dbReference type="RefSeq" id="WP_274688184.1">
    <property type="nucleotide sequence ID" value="NZ_JAPMOU010000007.1"/>
</dbReference>
<comment type="caution">
    <text evidence="8">The sequence shown here is derived from an EMBL/GenBank/DDBJ whole genome shotgun (WGS) entry which is preliminary data.</text>
</comment>
<dbReference type="EMBL" id="JAPMOU010000007">
    <property type="protein sequence ID" value="MDE1461825.1"/>
    <property type="molecule type" value="Genomic_DNA"/>
</dbReference>
<reference evidence="8 9" key="1">
    <citation type="submission" date="2022-11" db="EMBL/GenBank/DDBJ databases">
        <title>Spartinivicinus poritis sp. nov., isolated from scleractinian coral Porites lutea.</title>
        <authorList>
            <person name="Zhang G."/>
            <person name="Cai L."/>
            <person name="Wei Q."/>
        </authorList>
    </citation>
    <scope>NUCLEOTIDE SEQUENCE [LARGE SCALE GENOMIC DNA]</scope>
    <source>
        <strain evidence="8 9">A2-2</strain>
    </source>
</reference>
<keyword evidence="2 6" id="KW-0889">Transcription antitermination</keyword>
<evidence type="ECO:0000313" key="9">
    <source>
        <dbReference type="Proteomes" id="UP001528823"/>
    </source>
</evidence>
<dbReference type="Proteomes" id="UP001528823">
    <property type="component" value="Unassembled WGS sequence"/>
</dbReference>
<dbReference type="PANTHER" id="PTHR11078">
    <property type="entry name" value="N UTILIZATION SUBSTANCE PROTEIN B-RELATED"/>
    <property type="match status" value="1"/>
</dbReference>
<dbReference type="InterPro" id="IPR006027">
    <property type="entry name" value="NusB_RsmB_TIM44"/>
</dbReference>
<evidence type="ECO:0000256" key="1">
    <source>
        <dbReference type="ARBA" id="ARBA00005952"/>
    </source>
</evidence>
<gene>
    <name evidence="6 8" type="primary">nusB</name>
    <name evidence="8" type="ORF">ORQ98_07570</name>
</gene>
<dbReference type="InterPro" id="IPR011605">
    <property type="entry name" value="NusB_fam"/>
</dbReference>
<evidence type="ECO:0000256" key="2">
    <source>
        <dbReference type="ARBA" id="ARBA00022814"/>
    </source>
</evidence>
<name>A0ABT5U640_9GAMM</name>
<evidence type="ECO:0000256" key="6">
    <source>
        <dbReference type="HAMAP-Rule" id="MF_00073"/>
    </source>
</evidence>
<accession>A0ABT5U640</accession>
<dbReference type="CDD" id="cd00619">
    <property type="entry name" value="Terminator_NusB"/>
    <property type="match status" value="1"/>
</dbReference>
<sequence length="158" mass="18010">MSDAVSHPTGDKPKPSARRKARQFALQALYQWHMAGGNVAAIEAQFRTDNDMKKVDLSYFHDLLHGVARDLADIQQAIEPYLDRDLKELDPIELTTLRIGAFELLKRIDVPYKVVINESIELAKRFGAEESHRYVNGVLDKVAARARYQEVNSHRLKP</sequence>
<dbReference type="Pfam" id="PF01029">
    <property type="entry name" value="NusB"/>
    <property type="match status" value="1"/>
</dbReference>
<keyword evidence="9" id="KW-1185">Reference proteome</keyword>
<keyword evidence="4 6" id="KW-0805">Transcription regulation</keyword>
<dbReference type="PANTHER" id="PTHR11078:SF3">
    <property type="entry name" value="ANTITERMINATION NUSB DOMAIN-CONTAINING PROTEIN"/>
    <property type="match status" value="1"/>
</dbReference>
<evidence type="ECO:0000259" key="7">
    <source>
        <dbReference type="Pfam" id="PF01029"/>
    </source>
</evidence>
<evidence type="ECO:0000256" key="5">
    <source>
        <dbReference type="ARBA" id="ARBA00023163"/>
    </source>
</evidence>
<dbReference type="InterPro" id="IPR035926">
    <property type="entry name" value="NusB-like_sf"/>
</dbReference>
<dbReference type="SUPFAM" id="SSF48013">
    <property type="entry name" value="NusB-like"/>
    <property type="match status" value="1"/>
</dbReference>
<comment type="function">
    <text evidence="6">Involved in transcription antitermination. Required for transcription of ribosomal RNA (rRNA) genes. Binds specifically to the boxA antiterminator sequence of the ribosomal RNA (rrn) operons.</text>
</comment>
<keyword evidence="3 6" id="KW-0694">RNA-binding</keyword>
<evidence type="ECO:0000256" key="3">
    <source>
        <dbReference type="ARBA" id="ARBA00022884"/>
    </source>
</evidence>